<proteinExistence type="predicted"/>
<keyword evidence="1" id="KW-0472">Membrane</keyword>
<name>A0AAE3H4F9_9BACT</name>
<feature type="transmembrane region" description="Helical" evidence="1">
    <location>
        <begin position="62"/>
        <end position="80"/>
    </location>
</feature>
<gene>
    <name evidence="2" type="ORF">EGI31_12930</name>
</gene>
<dbReference type="EMBL" id="RJUF01000043">
    <property type="protein sequence ID" value="MCP9763859.1"/>
    <property type="molecule type" value="Genomic_DNA"/>
</dbReference>
<evidence type="ECO:0000313" key="3">
    <source>
        <dbReference type="Proteomes" id="UP001204144"/>
    </source>
</evidence>
<keyword evidence="1" id="KW-1133">Transmembrane helix</keyword>
<dbReference type="AlphaFoldDB" id="A0AAE3H4F9"/>
<feature type="transmembrane region" description="Helical" evidence="1">
    <location>
        <begin position="38"/>
        <end position="55"/>
    </location>
</feature>
<evidence type="ECO:0000313" key="2">
    <source>
        <dbReference type="EMBL" id="MCP9763859.1"/>
    </source>
</evidence>
<keyword evidence="3" id="KW-1185">Reference proteome</keyword>
<dbReference type="Proteomes" id="UP001204144">
    <property type="component" value="Unassembled WGS sequence"/>
</dbReference>
<evidence type="ECO:0000256" key="1">
    <source>
        <dbReference type="SAM" id="Phobius"/>
    </source>
</evidence>
<keyword evidence="1" id="KW-0812">Transmembrane</keyword>
<reference evidence="2 3" key="1">
    <citation type="submission" date="2018-11" db="EMBL/GenBank/DDBJ databases">
        <title>Novel bacteria species description.</title>
        <authorList>
            <person name="Han J.-H."/>
        </authorList>
    </citation>
    <scope>NUCLEOTIDE SEQUENCE [LARGE SCALE GENOMIC DNA]</scope>
    <source>
        <strain evidence="2 3">KCTC23259</strain>
    </source>
</reference>
<comment type="caution">
    <text evidence="2">The sequence shown here is derived from an EMBL/GenBank/DDBJ whole genome shotgun (WGS) entry which is preliminary data.</text>
</comment>
<accession>A0AAE3H4F9</accession>
<protein>
    <submittedName>
        <fullName evidence="2">DoxX family protein</fullName>
    </submittedName>
</protein>
<organism evidence="2 3">
    <name type="scientific">Lacihabitans soyangensis</name>
    <dbReference type="NCBI Taxonomy" id="869394"/>
    <lineage>
        <taxon>Bacteria</taxon>
        <taxon>Pseudomonadati</taxon>
        <taxon>Bacteroidota</taxon>
        <taxon>Cytophagia</taxon>
        <taxon>Cytophagales</taxon>
        <taxon>Leadbetterellaceae</taxon>
        <taxon>Lacihabitans</taxon>
    </lineage>
</organism>
<sequence>MTKLGRFLLAVPMAIFGILHFMAADAMAGMVPLPGGAIWVYVSGVALIAAAVSIIMQKKARLAATLLAILLLIFVFAIHLPGAMKGGDSGQMSMMSLLKDLAIAGGALIFAGTQPIE</sequence>